<protein>
    <submittedName>
        <fullName evidence="2">Uncharacterized protein</fullName>
    </submittedName>
</protein>
<keyword evidence="1" id="KW-0732">Signal</keyword>
<dbReference type="EMBL" id="BAAAJE010000026">
    <property type="protein sequence ID" value="GAA1159182.1"/>
    <property type="molecule type" value="Genomic_DNA"/>
</dbReference>
<evidence type="ECO:0000313" key="2">
    <source>
        <dbReference type="EMBL" id="GAA1159182.1"/>
    </source>
</evidence>
<reference evidence="3" key="1">
    <citation type="journal article" date="2019" name="Int. J. Syst. Evol. Microbiol.">
        <title>The Global Catalogue of Microorganisms (GCM) 10K type strain sequencing project: providing services to taxonomists for standard genome sequencing and annotation.</title>
        <authorList>
            <consortium name="The Broad Institute Genomics Platform"/>
            <consortium name="The Broad Institute Genome Sequencing Center for Infectious Disease"/>
            <person name="Wu L."/>
            <person name="Ma J."/>
        </authorList>
    </citation>
    <scope>NUCLEOTIDE SEQUENCE [LARGE SCALE GENOMIC DNA]</scope>
    <source>
        <strain evidence="3">JCM 11813</strain>
    </source>
</reference>
<dbReference type="RefSeq" id="WP_343909789.1">
    <property type="nucleotide sequence ID" value="NZ_BAAAJE010000026.1"/>
</dbReference>
<feature type="chain" id="PRO_5046691397" evidence="1">
    <location>
        <begin position="29"/>
        <end position="129"/>
    </location>
</feature>
<proteinExistence type="predicted"/>
<name>A0ABP4F867_9ACTN</name>
<feature type="signal peptide" evidence="1">
    <location>
        <begin position="1"/>
        <end position="28"/>
    </location>
</feature>
<gene>
    <name evidence="2" type="ORF">GCM10009606_41440</name>
</gene>
<sequence length="129" mass="13948">MLRKIGASVAAVLLAAGVGLTASAPADAAQAGFEARSVLPYHGHYMGTDGHHRTVKFYFNGSHIQHVTVNGHLIVSSAPVSGVTVHHKCDSHTRKCVRGHWSWDTEFQGTWNDPNSGHQAHFVANLYSH</sequence>
<organism evidence="2 3">
    <name type="scientific">Nocardioides aquiterrae</name>
    <dbReference type="NCBI Taxonomy" id="203799"/>
    <lineage>
        <taxon>Bacteria</taxon>
        <taxon>Bacillati</taxon>
        <taxon>Actinomycetota</taxon>
        <taxon>Actinomycetes</taxon>
        <taxon>Propionibacteriales</taxon>
        <taxon>Nocardioidaceae</taxon>
        <taxon>Nocardioides</taxon>
    </lineage>
</organism>
<comment type="caution">
    <text evidence="2">The sequence shown here is derived from an EMBL/GenBank/DDBJ whole genome shotgun (WGS) entry which is preliminary data.</text>
</comment>
<evidence type="ECO:0000313" key="3">
    <source>
        <dbReference type="Proteomes" id="UP001499979"/>
    </source>
</evidence>
<keyword evidence="3" id="KW-1185">Reference proteome</keyword>
<accession>A0ABP4F867</accession>
<evidence type="ECO:0000256" key="1">
    <source>
        <dbReference type="SAM" id="SignalP"/>
    </source>
</evidence>
<dbReference type="Proteomes" id="UP001499979">
    <property type="component" value="Unassembled WGS sequence"/>
</dbReference>